<dbReference type="Gene3D" id="3.30.70.120">
    <property type="match status" value="1"/>
</dbReference>
<dbReference type="CDD" id="cd16380">
    <property type="entry name" value="YitT_C"/>
    <property type="match status" value="1"/>
</dbReference>
<accession>A0A101HR89</accession>
<dbReference type="GO" id="GO:0005886">
    <property type="term" value="C:plasma membrane"/>
    <property type="evidence" value="ECO:0007669"/>
    <property type="project" value="UniProtKB-SubCell"/>
</dbReference>
<feature type="transmembrane region" description="Helical" evidence="6">
    <location>
        <begin position="47"/>
        <end position="67"/>
    </location>
</feature>
<feature type="transmembrane region" description="Helical" evidence="6">
    <location>
        <begin position="103"/>
        <end position="122"/>
    </location>
</feature>
<feature type="domain" description="DUF2179" evidence="7">
    <location>
        <begin position="218"/>
        <end position="272"/>
    </location>
</feature>
<evidence type="ECO:0000256" key="2">
    <source>
        <dbReference type="ARBA" id="ARBA00022475"/>
    </source>
</evidence>
<evidence type="ECO:0000259" key="7">
    <source>
        <dbReference type="Pfam" id="PF10035"/>
    </source>
</evidence>
<dbReference type="PATRIC" id="fig|110500.4.peg.154"/>
<name>A0A101HR89_9FIRM</name>
<dbReference type="Pfam" id="PF10035">
    <property type="entry name" value="DUF2179"/>
    <property type="match status" value="1"/>
</dbReference>
<feature type="transmembrane region" description="Helical" evidence="6">
    <location>
        <begin position="143"/>
        <end position="164"/>
    </location>
</feature>
<dbReference type="PANTHER" id="PTHR33545:SF5">
    <property type="entry name" value="UPF0750 MEMBRANE PROTEIN YITT"/>
    <property type="match status" value="1"/>
</dbReference>
<protein>
    <recommendedName>
        <fullName evidence="7">DUF2179 domain-containing protein</fullName>
    </recommendedName>
</protein>
<proteinExistence type="predicted"/>
<dbReference type="InterPro" id="IPR015867">
    <property type="entry name" value="N-reg_PII/ATP_PRibTrfase_C"/>
</dbReference>
<evidence type="ECO:0000256" key="1">
    <source>
        <dbReference type="ARBA" id="ARBA00004651"/>
    </source>
</evidence>
<comment type="subcellular location">
    <subcellularLocation>
        <location evidence="1">Cell membrane</location>
        <topology evidence="1">Multi-pass membrane protein</topology>
    </subcellularLocation>
</comment>
<keyword evidence="5 6" id="KW-0472">Membrane</keyword>
<evidence type="ECO:0000256" key="4">
    <source>
        <dbReference type="ARBA" id="ARBA00022989"/>
    </source>
</evidence>
<feature type="transmembrane region" description="Helical" evidence="6">
    <location>
        <begin position="7"/>
        <end position="27"/>
    </location>
</feature>
<dbReference type="EMBL" id="LGGS01000166">
    <property type="protein sequence ID" value="KUK81238.1"/>
    <property type="molecule type" value="Genomic_DNA"/>
</dbReference>
<organism evidence="8 9">
    <name type="scientific">Pelotomaculum thermopropionicum</name>
    <dbReference type="NCBI Taxonomy" id="110500"/>
    <lineage>
        <taxon>Bacteria</taxon>
        <taxon>Bacillati</taxon>
        <taxon>Bacillota</taxon>
        <taxon>Clostridia</taxon>
        <taxon>Eubacteriales</taxon>
        <taxon>Desulfotomaculaceae</taxon>
        <taxon>Pelotomaculum</taxon>
    </lineage>
</organism>
<dbReference type="Pfam" id="PF02588">
    <property type="entry name" value="YitT_membrane"/>
    <property type="match status" value="1"/>
</dbReference>
<sequence length="279" mass="29554">MAQNVRDILGVSLGVIFTALGLDMFLIPNKIAAGGVGGIATILYHLINVPAGAAMLALNVPLFIVGIYRLGARFCLSSLYGTIALSLVVDILAPLVPVPTHNLLLAGIYGGVLVGLGLGIVFRNRGTTGGTDMAAAILRTYTGANVGQLLFLVDATVVLAAGVTFKSAELAMYAMITIFVASWLIDAVQEGFSYTKAFLIVSDLAADIAAAIIKELDRGATAWTARGMYTGVERDLLLSVVHRSEVTRLKDIVYGIDPRAFIILADVHEVLGEGFKRYR</sequence>
<evidence type="ECO:0000256" key="6">
    <source>
        <dbReference type="SAM" id="Phobius"/>
    </source>
</evidence>
<dbReference type="AlphaFoldDB" id="A0A101HR89"/>
<evidence type="ECO:0000256" key="5">
    <source>
        <dbReference type="ARBA" id="ARBA00023136"/>
    </source>
</evidence>
<dbReference type="InterPro" id="IPR019264">
    <property type="entry name" value="DUF2179"/>
</dbReference>
<evidence type="ECO:0000256" key="3">
    <source>
        <dbReference type="ARBA" id="ARBA00022692"/>
    </source>
</evidence>
<dbReference type="PIRSF" id="PIRSF006483">
    <property type="entry name" value="Membrane_protein_YitT"/>
    <property type="match status" value="1"/>
</dbReference>
<dbReference type="InterPro" id="IPR051461">
    <property type="entry name" value="UPF0750_membrane"/>
</dbReference>
<comment type="caution">
    <text evidence="8">The sequence shown here is derived from an EMBL/GenBank/DDBJ whole genome shotgun (WGS) entry which is preliminary data.</text>
</comment>
<keyword evidence="3 6" id="KW-0812">Transmembrane</keyword>
<evidence type="ECO:0000313" key="9">
    <source>
        <dbReference type="Proteomes" id="UP000054705"/>
    </source>
</evidence>
<gene>
    <name evidence="8" type="ORF">XD97_0699</name>
</gene>
<feature type="transmembrane region" description="Helical" evidence="6">
    <location>
        <begin position="170"/>
        <end position="188"/>
    </location>
</feature>
<dbReference type="PANTHER" id="PTHR33545">
    <property type="entry name" value="UPF0750 MEMBRANE PROTEIN YITT-RELATED"/>
    <property type="match status" value="1"/>
</dbReference>
<dbReference type="Proteomes" id="UP000054705">
    <property type="component" value="Unassembled WGS sequence"/>
</dbReference>
<reference evidence="9" key="1">
    <citation type="journal article" date="2015" name="MBio">
        <title>Genome-Resolved Metagenomic Analysis Reveals Roles for Candidate Phyla and Other Microbial Community Members in Biogeochemical Transformations in Oil Reservoirs.</title>
        <authorList>
            <person name="Hu P."/>
            <person name="Tom L."/>
            <person name="Singh A."/>
            <person name="Thomas B.C."/>
            <person name="Baker B.J."/>
            <person name="Piceno Y.M."/>
            <person name="Andersen G.L."/>
            <person name="Banfield J.F."/>
        </authorList>
    </citation>
    <scope>NUCLEOTIDE SEQUENCE [LARGE SCALE GENOMIC DNA]</scope>
</reference>
<evidence type="ECO:0000313" key="8">
    <source>
        <dbReference type="EMBL" id="KUK81238.1"/>
    </source>
</evidence>
<keyword evidence="4 6" id="KW-1133">Transmembrane helix</keyword>
<keyword evidence="2" id="KW-1003">Cell membrane</keyword>
<dbReference type="InterPro" id="IPR003740">
    <property type="entry name" value="YitT"/>
</dbReference>
<feature type="transmembrane region" description="Helical" evidence="6">
    <location>
        <begin position="79"/>
        <end position="97"/>
    </location>
</feature>